<proteinExistence type="inferred from homology"/>
<comment type="similarity">
    <text evidence="3 4">In the N-terminal section; belongs to the HFCD (homo-oligomeric flavin containing Cys decarboxylase) superfamily.</text>
</comment>
<comment type="cofactor">
    <cofactor evidence="3">
        <name>Mg(2+)</name>
        <dbReference type="ChEBI" id="CHEBI:18420"/>
    </cofactor>
</comment>
<evidence type="ECO:0000256" key="1">
    <source>
        <dbReference type="ARBA" id="ARBA00022793"/>
    </source>
</evidence>
<comment type="function">
    <text evidence="4">Catalyzes two steps in the biosynthesis of coenzyme A. In the first step cysteine is conjugated to 4'-phosphopantothenate to form 4-phosphopantothenoylcysteine, in the latter compound is decarboxylated to form 4'-phosphopantotheine.</text>
</comment>
<dbReference type="NCBIfam" id="TIGR00521">
    <property type="entry name" value="coaBC_dfp"/>
    <property type="match status" value="1"/>
</dbReference>
<evidence type="ECO:0000256" key="3">
    <source>
        <dbReference type="HAMAP-Rule" id="MF_02225"/>
    </source>
</evidence>
<dbReference type="EC" id="4.1.1.36" evidence="3"/>
<dbReference type="Proteomes" id="UP000199642">
    <property type="component" value="Unassembled WGS sequence"/>
</dbReference>
<dbReference type="Pfam" id="PF02441">
    <property type="entry name" value="Flavoprotein"/>
    <property type="match status" value="1"/>
</dbReference>
<feature type="domain" description="Flavoprotein" evidence="5">
    <location>
        <begin position="6"/>
        <end position="176"/>
    </location>
</feature>
<dbReference type="Pfam" id="PF04127">
    <property type="entry name" value="DFP"/>
    <property type="match status" value="1"/>
</dbReference>
<evidence type="ECO:0000259" key="5">
    <source>
        <dbReference type="Pfam" id="PF02441"/>
    </source>
</evidence>
<dbReference type="GO" id="GO:0046872">
    <property type="term" value="F:metal ion binding"/>
    <property type="evidence" value="ECO:0007669"/>
    <property type="project" value="UniProtKB-KW"/>
</dbReference>
<keyword evidence="2 3" id="KW-0456">Lyase</keyword>
<dbReference type="Gene3D" id="3.40.50.10300">
    <property type="entry name" value="CoaB-like"/>
    <property type="match status" value="1"/>
</dbReference>
<protein>
    <recommendedName>
        <fullName evidence="3">Coenzyme A biosynthesis bifunctional protein CoaBC</fullName>
    </recommendedName>
    <alternativeName>
        <fullName evidence="3">DNA/pantothenate metabolism flavoprotein</fullName>
    </alternativeName>
    <alternativeName>
        <fullName evidence="3">Phosphopantothenoylcysteine synthetase/decarboxylase</fullName>
        <shortName evidence="3">PPCS-PPCDC</shortName>
    </alternativeName>
    <domain>
        <recommendedName>
            <fullName evidence="3">Phosphopantothenoylcysteine decarboxylase</fullName>
            <shortName evidence="3">PPC decarboxylase</shortName>
            <shortName evidence="3">PPC-DC</shortName>
            <ecNumber evidence="3">4.1.1.36</ecNumber>
        </recommendedName>
        <alternativeName>
            <fullName evidence="3">CoaC</fullName>
        </alternativeName>
    </domain>
    <domain>
        <recommendedName>
            <fullName evidence="3">Phosphopantothenate--cysteine ligase</fullName>
            <ecNumber evidence="3">6.3.2.5</ecNumber>
        </recommendedName>
        <alternativeName>
            <fullName evidence="3">CoaB</fullName>
        </alternativeName>
        <alternativeName>
            <fullName evidence="3">Phosphopantothenoylcysteine synthetase</fullName>
            <shortName evidence="3">PPC synthetase</shortName>
            <shortName evidence="3">PPC-S</shortName>
        </alternativeName>
    </domain>
</protein>
<feature type="binding site" evidence="3">
    <location>
        <position position="280"/>
    </location>
    <ligand>
        <name>CTP</name>
        <dbReference type="ChEBI" id="CHEBI:37563"/>
    </ligand>
</feature>
<dbReference type="STRING" id="435880.SAMN04487988_107165"/>
<feature type="binding site" evidence="3">
    <location>
        <position position="325"/>
    </location>
    <ligand>
        <name>CTP</name>
        <dbReference type="ChEBI" id="CHEBI:37563"/>
    </ligand>
</feature>
<evidence type="ECO:0000313" key="8">
    <source>
        <dbReference type="Proteomes" id="UP000199642"/>
    </source>
</evidence>
<reference evidence="8" key="1">
    <citation type="submission" date="2016-10" db="EMBL/GenBank/DDBJ databases">
        <authorList>
            <person name="Varghese N."/>
            <person name="Submissions S."/>
        </authorList>
    </citation>
    <scope>NUCLEOTIDE SEQUENCE [LARGE SCALE GENOMIC DNA]</scope>
    <source>
        <strain evidence="8">DSM 19315</strain>
    </source>
</reference>
<dbReference type="GO" id="GO:0010181">
    <property type="term" value="F:FMN binding"/>
    <property type="evidence" value="ECO:0007669"/>
    <property type="project" value="UniProtKB-UniRule"/>
</dbReference>
<feature type="region of interest" description="Phosphopantothenate--cysteine ligase" evidence="3">
    <location>
        <begin position="191"/>
        <end position="404"/>
    </location>
</feature>
<dbReference type="InterPro" id="IPR007085">
    <property type="entry name" value="DNA/pantothenate-metab_flavo_C"/>
</dbReference>
<keyword evidence="8" id="KW-1185">Reference proteome</keyword>
<evidence type="ECO:0000313" key="7">
    <source>
        <dbReference type="EMBL" id="SFG74714.1"/>
    </source>
</evidence>
<dbReference type="InterPro" id="IPR003382">
    <property type="entry name" value="Flavoprotein"/>
</dbReference>
<comment type="similarity">
    <text evidence="3 4">In the C-terminal section; belongs to the PPC synthetase family.</text>
</comment>
<comment type="pathway">
    <text evidence="3 4">Cofactor biosynthesis; coenzyme A biosynthesis; CoA from (R)-pantothenate: step 3/5.</text>
</comment>
<dbReference type="SUPFAM" id="SSF102645">
    <property type="entry name" value="CoaB-like"/>
    <property type="match status" value="1"/>
</dbReference>
<evidence type="ECO:0000259" key="6">
    <source>
        <dbReference type="Pfam" id="PF04127"/>
    </source>
</evidence>
<dbReference type="EMBL" id="FOPC01000007">
    <property type="protein sequence ID" value="SFG74714.1"/>
    <property type="molecule type" value="Genomic_DNA"/>
</dbReference>
<dbReference type="GO" id="GO:0071513">
    <property type="term" value="C:phosphopantothenoylcysteine decarboxylase complex"/>
    <property type="evidence" value="ECO:0007669"/>
    <property type="project" value="TreeGrafter"/>
</dbReference>
<feature type="domain" description="DNA/pantothenate metabolism flavoprotein C-terminal" evidence="6">
    <location>
        <begin position="187"/>
        <end position="397"/>
    </location>
</feature>
<dbReference type="Gene3D" id="3.40.50.1950">
    <property type="entry name" value="Flavin prenyltransferase-like"/>
    <property type="match status" value="1"/>
</dbReference>
<comment type="catalytic activity">
    <reaction evidence="3 4">
        <text>N-[(R)-4-phosphopantothenoyl]-L-cysteine + H(+) = (R)-4'-phosphopantetheine + CO2</text>
        <dbReference type="Rhea" id="RHEA:16793"/>
        <dbReference type="ChEBI" id="CHEBI:15378"/>
        <dbReference type="ChEBI" id="CHEBI:16526"/>
        <dbReference type="ChEBI" id="CHEBI:59458"/>
        <dbReference type="ChEBI" id="CHEBI:61723"/>
        <dbReference type="EC" id="4.1.1.36"/>
    </reaction>
</comment>
<keyword evidence="3" id="KW-0511">Multifunctional enzyme</keyword>
<dbReference type="PANTHER" id="PTHR14359">
    <property type="entry name" value="HOMO-OLIGOMERIC FLAVIN CONTAINING CYS DECARBOXYLASE FAMILY"/>
    <property type="match status" value="1"/>
</dbReference>
<feature type="binding site" evidence="3">
    <location>
        <position position="339"/>
    </location>
    <ligand>
        <name>CTP</name>
        <dbReference type="ChEBI" id="CHEBI:37563"/>
    </ligand>
</feature>
<dbReference type="SUPFAM" id="SSF52507">
    <property type="entry name" value="Homo-oligomeric flavin-containing Cys decarboxylases, HFCD"/>
    <property type="match status" value="1"/>
</dbReference>
<keyword evidence="3 4" id="KW-0288">FMN</keyword>
<name>A0A1I2UC38_9BACT</name>
<dbReference type="GO" id="GO:0004632">
    <property type="term" value="F:phosphopantothenate--cysteine ligase activity"/>
    <property type="evidence" value="ECO:0007669"/>
    <property type="project" value="UniProtKB-UniRule"/>
</dbReference>
<dbReference type="OrthoDB" id="9802554at2"/>
<sequence length="404" mass="44241">MNLQGKRIILGVTGSIAAYKSAHLARLLIKAGAEVQIIMSASALDFITPLTLSTLSKRPVLHQFQKDETGVWNNHVELGLWADLFLIAPLSANTLAKLAHGICDNLLTATYLSARCPVMLAPAMDLDMYQHPSVRANLGRVQSFGNQVLDAESGELASGLSGQGRMMEPEHILEQVAFFFRKKGDFQGKKVLLTMGPTQESIDPVRFISNHSSGKMGYALAEAFLERGAEVFVVSGPVSIEVAKEKFHWQDVLSAQSMYEAAAALHSQADIVVFAAAVADYGPQEVAAEKIKKDDDEMSISLKKNIDIAFTLGQSKKAGQIHVGFALETENEEKNAKGKLEKKNFDLIVLNSMKETGAGFRLDTNRVHLFHRNGKKVSSAVERKDSIAALILDEIKKHDNWKQA</sequence>
<comment type="caution">
    <text evidence="3">Lacks conserved residue(s) required for the propagation of feature annotation.</text>
</comment>
<comment type="cofactor">
    <cofactor evidence="3">
        <name>FMN</name>
        <dbReference type="ChEBI" id="CHEBI:58210"/>
    </cofactor>
    <text evidence="3">Binds 1 FMN per subunit.</text>
</comment>
<feature type="binding site" evidence="3">
    <location>
        <position position="343"/>
    </location>
    <ligand>
        <name>CTP</name>
        <dbReference type="ChEBI" id="CHEBI:37563"/>
    </ligand>
</feature>
<dbReference type="UniPathway" id="UPA00241">
    <property type="reaction ID" value="UER00353"/>
</dbReference>
<keyword evidence="3 4" id="KW-0285">Flavoprotein</keyword>
<keyword evidence="1 3" id="KW-0210">Decarboxylase</keyword>
<keyword evidence="3 4" id="KW-0436">Ligase</keyword>
<comment type="pathway">
    <text evidence="3 4">Cofactor biosynthesis; coenzyme A biosynthesis; CoA from (R)-pantothenate: step 2/5.</text>
</comment>
<dbReference type="InterPro" id="IPR005252">
    <property type="entry name" value="CoaBC"/>
</dbReference>
<dbReference type="RefSeq" id="WP_092791695.1">
    <property type="nucleotide sequence ID" value="NZ_FOPC01000007.1"/>
</dbReference>
<dbReference type="EC" id="6.3.2.5" evidence="3"/>
<feature type="binding site" evidence="3">
    <location>
        <position position="290"/>
    </location>
    <ligand>
        <name>CTP</name>
        <dbReference type="ChEBI" id="CHEBI:37563"/>
    </ligand>
</feature>
<dbReference type="InterPro" id="IPR035929">
    <property type="entry name" value="CoaB-like_sf"/>
</dbReference>
<dbReference type="AlphaFoldDB" id="A0A1I2UC38"/>
<dbReference type="PANTHER" id="PTHR14359:SF6">
    <property type="entry name" value="PHOSPHOPANTOTHENOYLCYSTEINE DECARBOXYLASE"/>
    <property type="match status" value="1"/>
</dbReference>
<dbReference type="GO" id="GO:0004633">
    <property type="term" value="F:phosphopantothenoylcysteine decarboxylase activity"/>
    <property type="evidence" value="ECO:0007669"/>
    <property type="project" value="UniProtKB-UniRule"/>
</dbReference>
<keyword evidence="3" id="KW-0460">Magnesium</keyword>
<dbReference type="GO" id="GO:0015941">
    <property type="term" value="P:pantothenate catabolic process"/>
    <property type="evidence" value="ECO:0007669"/>
    <property type="project" value="InterPro"/>
</dbReference>
<organism evidence="7 8">
    <name type="scientific">Algoriphagus hitonicola</name>
    <dbReference type="NCBI Taxonomy" id="435880"/>
    <lineage>
        <taxon>Bacteria</taxon>
        <taxon>Pseudomonadati</taxon>
        <taxon>Bacteroidota</taxon>
        <taxon>Cytophagia</taxon>
        <taxon>Cytophagales</taxon>
        <taxon>Cyclobacteriaceae</taxon>
        <taxon>Algoriphagus</taxon>
    </lineage>
</organism>
<dbReference type="HAMAP" id="MF_02225">
    <property type="entry name" value="CoaBC"/>
    <property type="match status" value="1"/>
</dbReference>
<accession>A0A1I2UC38</accession>
<evidence type="ECO:0000256" key="2">
    <source>
        <dbReference type="ARBA" id="ARBA00023239"/>
    </source>
</evidence>
<dbReference type="GO" id="GO:0015937">
    <property type="term" value="P:coenzyme A biosynthetic process"/>
    <property type="evidence" value="ECO:0007669"/>
    <property type="project" value="UniProtKB-UniRule"/>
</dbReference>
<feature type="region of interest" description="Phosphopantothenoylcysteine decarboxylase" evidence="3">
    <location>
        <begin position="1"/>
        <end position="190"/>
    </location>
</feature>
<comment type="function">
    <text evidence="3">Catalyzes two sequential steps in the biosynthesis of coenzyme A. In the first step cysteine is conjugated to 4'-phosphopantothenate to form 4-phosphopantothenoylcysteine. In the second step the latter compound is decarboxylated to form 4'-phosphopantotheine.</text>
</comment>
<keyword evidence="3" id="KW-0479">Metal-binding</keyword>
<gene>
    <name evidence="3" type="primary">coaBC</name>
    <name evidence="7" type="ORF">SAMN04487988_107165</name>
</gene>
<comment type="catalytic activity">
    <reaction evidence="3 4">
        <text>(R)-4'-phosphopantothenate + L-cysteine + CTP = N-[(R)-4-phosphopantothenoyl]-L-cysteine + CMP + diphosphate + H(+)</text>
        <dbReference type="Rhea" id="RHEA:19397"/>
        <dbReference type="ChEBI" id="CHEBI:10986"/>
        <dbReference type="ChEBI" id="CHEBI:15378"/>
        <dbReference type="ChEBI" id="CHEBI:33019"/>
        <dbReference type="ChEBI" id="CHEBI:35235"/>
        <dbReference type="ChEBI" id="CHEBI:37563"/>
        <dbReference type="ChEBI" id="CHEBI:59458"/>
        <dbReference type="ChEBI" id="CHEBI:60377"/>
        <dbReference type="EC" id="6.3.2.5"/>
    </reaction>
</comment>
<evidence type="ECO:0000256" key="4">
    <source>
        <dbReference type="RuleBase" id="RU364078"/>
    </source>
</evidence>
<dbReference type="InterPro" id="IPR036551">
    <property type="entry name" value="Flavin_trans-like"/>
</dbReference>